<feature type="chain" id="PRO_5015701541" evidence="1">
    <location>
        <begin position="21"/>
        <end position="202"/>
    </location>
</feature>
<protein>
    <submittedName>
        <fullName evidence="2">Uncharacterized protein</fullName>
    </submittedName>
</protein>
<gene>
    <name evidence="2" type="ORF">C3743_40135</name>
</gene>
<dbReference type="AlphaFoldDB" id="A0A2S5DM80"/>
<comment type="caution">
    <text evidence="2">The sequence shown here is derived from an EMBL/GenBank/DDBJ whole genome shotgun (WGS) entry which is preliminary data.</text>
</comment>
<feature type="signal peptide" evidence="1">
    <location>
        <begin position="1"/>
        <end position="20"/>
    </location>
</feature>
<keyword evidence="1" id="KW-0732">Signal</keyword>
<dbReference type="RefSeq" id="WP_105750014.1">
    <property type="nucleotide sequence ID" value="NZ_PQVP01000006.1"/>
</dbReference>
<evidence type="ECO:0000313" key="3">
    <source>
        <dbReference type="Proteomes" id="UP000238655"/>
    </source>
</evidence>
<organism evidence="2 3">
    <name type="scientific">Burkholderia contaminans</name>
    <dbReference type="NCBI Taxonomy" id="488447"/>
    <lineage>
        <taxon>Bacteria</taxon>
        <taxon>Pseudomonadati</taxon>
        <taxon>Pseudomonadota</taxon>
        <taxon>Betaproteobacteria</taxon>
        <taxon>Burkholderiales</taxon>
        <taxon>Burkholderiaceae</taxon>
        <taxon>Burkholderia</taxon>
        <taxon>Burkholderia cepacia complex</taxon>
    </lineage>
</organism>
<proteinExistence type="predicted"/>
<reference evidence="2 3" key="1">
    <citation type="submission" date="2018-01" db="EMBL/GenBank/DDBJ databases">
        <title>Successful Treatment of Persistent Burkholderia cepacia Bacteremia with Ceftazidime-Avibactam.</title>
        <authorList>
            <person name="Tamma P."/>
            <person name="Fan Y."/>
            <person name="Bergman Y."/>
            <person name="Sick-Samuels A."/>
            <person name="Hsu A."/>
            <person name="Timp W."/>
            <person name="Simner P."/>
        </authorList>
    </citation>
    <scope>NUCLEOTIDE SEQUENCE [LARGE SCALE GENOMIC DNA]</scope>
    <source>
        <strain evidence="2 3">170816</strain>
    </source>
</reference>
<name>A0A2S5DM80_9BURK</name>
<dbReference type="Proteomes" id="UP000238655">
    <property type="component" value="Unassembled WGS sequence"/>
</dbReference>
<dbReference type="EMBL" id="PQVP01000006">
    <property type="protein sequence ID" value="POZ80191.1"/>
    <property type="molecule type" value="Genomic_DNA"/>
</dbReference>
<sequence>MKRFILCLIVIFATFGVARAQQVSRVDVARLLTDAEAKHRGSFKLDNAKAVAQMDTLLVRQYGSKGRIAEERDPELKGLYYHAATLILNGYPIAGGTLVQLARNKPGFANSRVGSAFVAFVGAMLQPTDDDDALMVQTFERAAKARKALVTIRSELQLIAQIRAIGQIYDDAVAIDAGEAGLKATRATPEERQAIYKAAAIK</sequence>
<accession>A0A2S5DM80</accession>
<evidence type="ECO:0000256" key="1">
    <source>
        <dbReference type="SAM" id="SignalP"/>
    </source>
</evidence>
<evidence type="ECO:0000313" key="2">
    <source>
        <dbReference type="EMBL" id="POZ80191.1"/>
    </source>
</evidence>